<gene>
    <name evidence="3" type="ORF">KIPB_010037</name>
</gene>
<dbReference type="Gene3D" id="3.80.10.10">
    <property type="entry name" value="Ribonuclease Inhibitor"/>
    <property type="match status" value="2"/>
</dbReference>
<dbReference type="SMART" id="SM00365">
    <property type="entry name" value="LRR_SD22"/>
    <property type="match status" value="3"/>
</dbReference>
<reference evidence="3 4" key="1">
    <citation type="journal article" date="2018" name="PLoS ONE">
        <title>The draft genome of Kipferlia bialata reveals reductive genome evolution in fornicate parasites.</title>
        <authorList>
            <person name="Tanifuji G."/>
            <person name="Takabayashi S."/>
            <person name="Kume K."/>
            <person name="Takagi M."/>
            <person name="Nakayama T."/>
            <person name="Kamikawa R."/>
            <person name="Inagaki Y."/>
            <person name="Hashimoto T."/>
        </authorList>
    </citation>
    <scope>NUCLEOTIDE SEQUENCE [LARGE SCALE GENOMIC DNA]</scope>
    <source>
        <strain evidence="3">NY0173</strain>
    </source>
</reference>
<keyword evidence="1" id="KW-0433">Leucine-rich repeat</keyword>
<organism evidence="3 4">
    <name type="scientific">Kipferlia bialata</name>
    <dbReference type="NCBI Taxonomy" id="797122"/>
    <lineage>
        <taxon>Eukaryota</taxon>
        <taxon>Metamonada</taxon>
        <taxon>Carpediemonas-like organisms</taxon>
        <taxon>Kipferlia</taxon>
    </lineage>
</organism>
<evidence type="ECO:0000313" key="3">
    <source>
        <dbReference type="EMBL" id="GIQ87900.1"/>
    </source>
</evidence>
<dbReference type="InterPro" id="IPR001611">
    <property type="entry name" value="Leu-rich_rpt"/>
</dbReference>
<dbReference type="OrthoDB" id="266138at2759"/>
<feature type="non-terminal residue" evidence="3">
    <location>
        <position position="266"/>
    </location>
</feature>
<keyword evidence="4" id="KW-1185">Reference proteome</keyword>
<accession>A0A9K3GMQ2</accession>
<name>A0A9K3GMQ2_9EUKA</name>
<dbReference type="PANTHER" id="PTHR15454:SF56">
    <property type="entry name" value="PROTEIN PHOSPHATASE 1 REGULATORY SUBUNIT 7-RELATED"/>
    <property type="match status" value="1"/>
</dbReference>
<dbReference type="PROSITE" id="PS51450">
    <property type="entry name" value="LRR"/>
    <property type="match status" value="3"/>
</dbReference>
<dbReference type="PANTHER" id="PTHR15454">
    <property type="entry name" value="NISCHARIN RELATED"/>
    <property type="match status" value="1"/>
</dbReference>
<dbReference type="GO" id="GO:0005737">
    <property type="term" value="C:cytoplasm"/>
    <property type="evidence" value="ECO:0007669"/>
    <property type="project" value="TreeGrafter"/>
</dbReference>
<feature type="non-terminal residue" evidence="3">
    <location>
        <position position="1"/>
    </location>
</feature>
<evidence type="ECO:0000256" key="2">
    <source>
        <dbReference type="ARBA" id="ARBA00022737"/>
    </source>
</evidence>
<protein>
    <submittedName>
        <fullName evidence="3">Uncharacterized protein</fullName>
    </submittedName>
</protein>
<dbReference type="Pfam" id="PF00560">
    <property type="entry name" value="LRR_1"/>
    <property type="match status" value="1"/>
</dbReference>
<dbReference type="InterPro" id="IPR025875">
    <property type="entry name" value="Leu-rich_rpt_4"/>
</dbReference>
<dbReference type="InterPro" id="IPR003591">
    <property type="entry name" value="Leu-rich_rpt_typical-subtyp"/>
</dbReference>
<evidence type="ECO:0000256" key="1">
    <source>
        <dbReference type="ARBA" id="ARBA00022614"/>
    </source>
</evidence>
<dbReference type="AlphaFoldDB" id="A0A9K3GMQ2"/>
<dbReference type="Proteomes" id="UP000265618">
    <property type="component" value="Unassembled WGS sequence"/>
</dbReference>
<evidence type="ECO:0000313" key="4">
    <source>
        <dbReference type="Proteomes" id="UP000265618"/>
    </source>
</evidence>
<dbReference type="SMART" id="SM00369">
    <property type="entry name" value="LRR_TYP"/>
    <property type="match status" value="2"/>
</dbReference>
<sequence>LCALGAAPSSAIGYTAIDLASLALDDVAMLANYPHLCDIVLDGNPLSPEALYHVLVRRGLTSLSLNECGLSSLLSAESDTNLVPPSISLGTLSLAGNKMREPPCLDFAPYLEKLSMSRNGLRRLDLPKLDFLRVLDLSHNSIRSIDSIPAMPVRELNLSNNKLTTLEGIDRLPNLTRLDVGHNALTDLDEINGSLHPWLSHVDVSHNQLTMFTSFKPLRTLKLLRSLTLKLLRSVNVAGNPIQDIVTIRDIRNGILSDAEQCAFVN</sequence>
<comment type="caution">
    <text evidence="3">The sequence shown here is derived from an EMBL/GenBank/DDBJ whole genome shotgun (WGS) entry which is preliminary data.</text>
</comment>
<keyword evidence="2" id="KW-0677">Repeat</keyword>
<dbReference type="EMBL" id="BDIP01003594">
    <property type="protein sequence ID" value="GIQ87900.1"/>
    <property type="molecule type" value="Genomic_DNA"/>
</dbReference>
<dbReference type="Pfam" id="PF12799">
    <property type="entry name" value="LRR_4"/>
    <property type="match status" value="1"/>
</dbReference>
<dbReference type="SUPFAM" id="SSF52058">
    <property type="entry name" value="L domain-like"/>
    <property type="match status" value="1"/>
</dbReference>
<dbReference type="InterPro" id="IPR032675">
    <property type="entry name" value="LRR_dom_sf"/>
</dbReference>
<proteinExistence type="predicted"/>